<dbReference type="AlphaFoldDB" id="A0A9X4RG31"/>
<dbReference type="PANTHER" id="PTHR35335:SF1">
    <property type="entry name" value="UPF0716 PROTEIN FXSA"/>
    <property type="match status" value="1"/>
</dbReference>
<protein>
    <submittedName>
        <fullName evidence="2">FxsA family protein</fullName>
    </submittedName>
</protein>
<comment type="caution">
    <text evidence="2">The sequence shown here is derived from an EMBL/GenBank/DDBJ whole genome shotgun (WGS) entry which is preliminary data.</text>
</comment>
<dbReference type="EMBL" id="JANRHA010000027">
    <property type="protein sequence ID" value="MDG3017179.1"/>
    <property type="molecule type" value="Genomic_DNA"/>
</dbReference>
<sequence length="165" mass="17340">MMLLLFVLYLVVEVAAVVWVASMIGVLWTVALLLGSLLVGFLLLASQGRRVLRDLRRATRGDASPGGVVADGAMVAAAAVLLIVPGLVTGILGILLLIPPTRWALRPLLVLVGARRFGLVATAGSAGYGVYRHHRGAGATDETVIDGTVVDSTVLHRPSIDPYRP</sequence>
<evidence type="ECO:0000256" key="1">
    <source>
        <dbReference type="SAM" id="Phobius"/>
    </source>
</evidence>
<keyword evidence="1" id="KW-0472">Membrane</keyword>
<gene>
    <name evidence="2" type="ORF">NVS88_21725</name>
</gene>
<feature type="transmembrane region" description="Helical" evidence="1">
    <location>
        <begin position="66"/>
        <end position="96"/>
    </location>
</feature>
<organism evidence="2 3">
    <name type="scientific">Speluncibacter jeojiensis</name>
    <dbReference type="NCBI Taxonomy" id="2710754"/>
    <lineage>
        <taxon>Bacteria</taxon>
        <taxon>Bacillati</taxon>
        <taxon>Actinomycetota</taxon>
        <taxon>Actinomycetes</taxon>
        <taxon>Mycobacteriales</taxon>
        <taxon>Speluncibacteraceae</taxon>
        <taxon>Speluncibacter</taxon>
    </lineage>
</organism>
<dbReference type="Pfam" id="PF04186">
    <property type="entry name" value="FxsA"/>
    <property type="match status" value="1"/>
</dbReference>
<evidence type="ECO:0000313" key="3">
    <source>
        <dbReference type="Proteomes" id="UP001152755"/>
    </source>
</evidence>
<accession>A0A9X4RG31</accession>
<keyword evidence="1" id="KW-0812">Transmembrane</keyword>
<dbReference type="Proteomes" id="UP001152755">
    <property type="component" value="Unassembled WGS sequence"/>
</dbReference>
<name>A0A9X4RG31_9ACTN</name>
<evidence type="ECO:0000313" key="2">
    <source>
        <dbReference type="EMBL" id="MDG3017179.1"/>
    </source>
</evidence>
<dbReference type="RefSeq" id="WP_332520832.1">
    <property type="nucleotide sequence ID" value="NZ_JANRHA010000027.1"/>
</dbReference>
<proteinExistence type="predicted"/>
<dbReference type="InterPro" id="IPR007313">
    <property type="entry name" value="FxsA"/>
</dbReference>
<reference evidence="2" key="1">
    <citation type="submission" date="2022-08" db="EMBL/GenBank/DDBJ databases">
        <title>Genome analysis of Corynebacteriales strain.</title>
        <authorList>
            <person name="Lee S.D."/>
        </authorList>
    </citation>
    <scope>NUCLEOTIDE SEQUENCE</scope>
    <source>
        <strain evidence="2">D3-21</strain>
    </source>
</reference>
<dbReference type="NCBIfam" id="NF008528">
    <property type="entry name" value="PRK11463.1-2"/>
    <property type="match status" value="1"/>
</dbReference>
<dbReference type="PANTHER" id="PTHR35335">
    <property type="entry name" value="UPF0716 PROTEIN FXSA"/>
    <property type="match status" value="1"/>
</dbReference>
<dbReference type="GO" id="GO:0016020">
    <property type="term" value="C:membrane"/>
    <property type="evidence" value="ECO:0007669"/>
    <property type="project" value="InterPro"/>
</dbReference>
<keyword evidence="3" id="KW-1185">Reference proteome</keyword>
<feature type="transmembrane region" description="Helical" evidence="1">
    <location>
        <begin position="108"/>
        <end position="131"/>
    </location>
</feature>
<keyword evidence="1" id="KW-1133">Transmembrane helix</keyword>
<feature type="transmembrane region" description="Helical" evidence="1">
    <location>
        <begin position="26"/>
        <end position="45"/>
    </location>
</feature>